<evidence type="ECO:0000313" key="7">
    <source>
        <dbReference type="Proteomes" id="UP000046187"/>
    </source>
</evidence>
<keyword evidence="1" id="KW-0973">c-di-GMP</keyword>
<feature type="region of interest" description="Disordered" evidence="4">
    <location>
        <begin position="285"/>
        <end position="338"/>
    </location>
</feature>
<evidence type="ECO:0000313" key="6">
    <source>
        <dbReference type="EMBL" id="CTP82627.1"/>
    </source>
</evidence>
<sequence length="338" mass="37366">MAEGTNSDSPEPSAHEATEQDDRFLLTNPREIRQLLRSLINQRSQISAHVDGRDQSFSTALLELDDHSVLLDLSVNDANNHSAEQAEYLLCFAQVDKVRLRFRIVGLERVAHGDAPGFRAPLPESLYYLQRREHFRLETPITESPMCVLRLDDASPPTELVLRVIDISGGGLAVALVPGQPLPEERQSYPMLRLAVARRRRHPADPAGLQHVSAKAGQRPGHAAHRAALRRPAARRRRGDPALHLPHRAPAQRAQERRTVVNSASSAHGVPQGSMLFVGGTSVPTHDTAASARRCRSGFSRDRRMKRSDRSIQEKVSPLKPLLQHTPSLSNAPGRSGR</sequence>
<evidence type="ECO:0000259" key="5">
    <source>
        <dbReference type="Pfam" id="PF07317"/>
    </source>
</evidence>
<organism evidence="6 7">
    <name type="scientific">Xanthomonas graminis pv. arrhenatheri LMG 727</name>
    <dbReference type="NCBI Taxonomy" id="1195923"/>
    <lineage>
        <taxon>Bacteria</taxon>
        <taxon>Pseudomonadati</taxon>
        <taxon>Pseudomonadota</taxon>
        <taxon>Gammaproteobacteria</taxon>
        <taxon>Lysobacterales</taxon>
        <taxon>Lysobacteraceae</taxon>
        <taxon>Xanthomonas</taxon>
        <taxon>Xanthomonas translucens group</taxon>
        <taxon>Xanthomonas graminis</taxon>
    </lineage>
</organism>
<evidence type="ECO:0000256" key="1">
    <source>
        <dbReference type="ARBA" id="ARBA00022636"/>
    </source>
</evidence>
<protein>
    <recommendedName>
        <fullName evidence="5">Type III secretion system flagellar brake protein YcgR PilZN domain-containing protein</fullName>
    </recommendedName>
</protein>
<feature type="compositionally biased region" description="Polar residues" evidence="4">
    <location>
        <begin position="1"/>
        <end position="10"/>
    </location>
</feature>
<feature type="region of interest" description="Disordered" evidence="4">
    <location>
        <begin position="212"/>
        <end position="256"/>
    </location>
</feature>
<keyword evidence="3" id="KW-0975">Bacterial flagellum</keyword>
<feature type="region of interest" description="Disordered" evidence="4">
    <location>
        <begin position="1"/>
        <end position="24"/>
    </location>
</feature>
<evidence type="ECO:0000256" key="3">
    <source>
        <dbReference type="ARBA" id="ARBA00023143"/>
    </source>
</evidence>
<feature type="domain" description="Type III secretion system flagellar brake protein YcgR PilZN" evidence="5">
    <location>
        <begin position="24"/>
        <end position="127"/>
    </location>
</feature>
<keyword evidence="2" id="KW-0547">Nucleotide-binding</keyword>
<feature type="compositionally biased region" description="Basic and acidic residues" evidence="4">
    <location>
        <begin position="13"/>
        <end position="24"/>
    </location>
</feature>
<feature type="compositionally biased region" description="Polar residues" evidence="4">
    <location>
        <begin position="325"/>
        <end position="338"/>
    </location>
</feature>
<dbReference type="Gene3D" id="2.30.110.10">
    <property type="entry name" value="Electron Transport, Fmn-binding Protein, Chain A"/>
    <property type="match status" value="1"/>
</dbReference>
<reference evidence="7" key="1">
    <citation type="submission" date="2015-07" db="EMBL/GenBank/DDBJ databases">
        <authorList>
            <person name="Wibberg D."/>
        </authorList>
    </citation>
    <scope>NUCLEOTIDE SEQUENCE [LARGE SCALE GENOMIC DNA]</scope>
</reference>
<evidence type="ECO:0000256" key="4">
    <source>
        <dbReference type="SAM" id="MobiDB-lite"/>
    </source>
</evidence>
<keyword evidence="7" id="KW-1185">Reference proteome</keyword>
<gene>
    <name evidence="6" type="ORF">XTALMG727_0327</name>
</gene>
<dbReference type="InterPro" id="IPR012349">
    <property type="entry name" value="Split_barrel_FMN-bd"/>
</dbReference>
<accession>A0A0K2ZD78</accession>
<dbReference type="GO" id="GO:0000166">
    <property type="term" value="F:nucleotide binding"/>
    <property type="evidence" value="ECO:0007669"/>
    <property type="project" value="UniProtKB-KW"/>
</dbReference>
<feature type="compositionally biased region" description="Basic residues" evidence="4">
    <location>
        <begin position="222"/>
        <end position="238"/>
    </location>
</feature>
<name>A0A0K2ZD78_9XANT</name>
<dbReference type="EMBL" id="CXOI01000005">
    <property type="protein sequence ID" value="CTP82627.1"/>
    <property type="molecule type" value="Genomic_DNA"/>
</dbReference>
<dbReference type="InterPro" id="IPR009926">
    <property type="entry name" value="T3SS_YcgR_PilZN"/>
</dbReference>
<evidence type="ECO:0000256" key="2">
    <source>
        <dbReference type="ARBA" id="ARBA00022741"/>
    </source>
</evidence>
<dbReference type="Gene3D" id="2.40.10.220">
    <property type="entry name" value="predicted glycosyltransferase like domains"/>
    <property type="match status" value="1"/>
</dbReference>
<dbReference type="AlphaFoldDB" id="A0A0K2ZD78"/>
<proteinExistence type="predicted"/>
<dbReference type="Pfam" id="PF07317">
    <property type="entry name" value="PilZN"/>
    <property type="match status" value="1"/>
</dbReference>
<dbReference type="Proteomes" id="UP000046187">
    <property type="component" value="Unassembled WGS sequence"/>
</dbReference>